<organism evidence="11 12">
    <name type="scientific">Cryomorpha ignava</name>
    <dbReference type="NCBI Taxonomy" id="101383"/>
    <lineage>
        <taxon>Bacteria</taxon>
        <taxon>Pseudomonadati</taxon>
        <taxon>Bacteroidota</taxon>
        <taxon>Flavobacteriia</taxon>
        <taxon>Flavobacteriales</taxon>
        <taxon>Cryomorphaceae</taxon>
        <taxon>Cryomorpha</taxon>
    </lineage>
</organism>
<dbReference type="InterPro" id="IPR036935">
    <property type="entry name" value="Ribosomal_bL9_N_sf"/>
</dbReference>
<evidence type="ECO:0000256" key="1">
    <source>
        <dbReference type="ARBA" id="ARBA00010605"/>
    </source>
</evidence>
<dbReference type="AlphaFoldDB" id="A0A7K3WV89"/>
<feature type="domain" description="Ribosomal protein L9" evidence="9">
    <location>
        <begin position="1"/>
        <end position="46"/>
    </location>
</feature>
<keyword evidence="12" id="KW-1185">Reference proteome</keyword>
<dbReference type="RefSeq" id="WP_163287026.1">
    <property type="nucleotide sequence ID" value="NZ_JAAGVY010000061.1"/>
</dbReference>
<dbReference type="EMBL" id="JAAGVY010000061">
    <property type="protein sequence ID" value="NEN25577.1"/>
    <property type="molecule type" value="Genomic_DNA"/>
</dbReference>
<evidence type="ECO:0000313" key="11">
    <source>
        <dbReference type="EMBL" id="NEN25577.1"/>
    </source>
</evidence>
<dbReference type="HAMAP" id="MF_00503">
    <property type="entry name" value="Ribosomal_bL9"/>
    <property type="match status" value="1"/>
</dbReference>
<dbReference type="InterPro" id="IPR020069">
    <property type="entry name" value="Ribosomal_bL9_C"/>
</dbReference>
<dbReference type="SUPFAM" id="SSF55658">
    <property type="entry name" value="L9 N-domain-like"/>
    <property type="match status" value="1"/>
</dbReference>
<feature type="coiled-coil region" evidence="8">
    <location>
        <begin position="48"/>
        <end position="75"/>
    </location>
</feature>
<dbReference type="PANTHER" id="PTHR21368">
    <property type="entry name" value="50S RIBOSOMAL PROTEIN L9"/>
    <property type="match status" value="1"/>
</dbReference>
<dbReference type="GO" id="GO:1990904">
    <property type="term" value="C:ribonucleoprotein complex"/>
    <property type="evidence" value="ECO:0007669"/>
    <property type="project" value="UniProtKB-KW"/>
</dbReference>
<dbReference type="InterPro" id="IPR020594">
    <property type="entry name" value="Ribosomal_bL9_bac/chp"/>
</dbReference>
<dbReference type="GO" id="GO:0003735">
    <property type="term" value="F:structural constituent of ribosome"/>
    <property type="evidence" value="ECO:0007669"/>
    <property type="project" value="InterPro"/>
</dbReference>
<feature type="domain" description="Large ribosomal subunit protein bL9 C-terminal" evidence="10">
    <location>
        <begin position="63"/>
        <end position="146"/>
    </location>
</feature>
<dbReference type="Gene3D" id="3.10.430.100">
    <property type="entry name" value="Ribosomal protein L9, C-terminal domain"/>
    <property type="match status" value="1"/>
</dbReference>
<protein>
    <recommendedName>
        <fullName evidence="6 7">Large ribosomal subunit protein bL9</fullName>
    </recommendedName>
</protein>
<evidence type="ECO:0000256" key="2">
    <source>
        <dbReference type="ARBA" id="ARBA00022730"/>
    </source>
</evidence>
<gene>
    <name evidence="7" type="primary">rplI</name>
    <name evidence="11" type="ORF">G3O08_18960</name>
</gene>
<comment type="caution">
    <text evidence="11">The sequence shown here is derived from an EMBL/GenBank/DDBJ whole genome shotgun (WGS) entry which is preliminary data.</text>
</comment>
<evidence type="ECO:0000256" key="7">
    <source>
        <dbReference type="HAMAP-Rule" id="MF_00503"/>
    </source>
</evidence>
<dbReference type="SUPFAM" id="SSF55653">
    <property type="entry name" value="Ribosomal protein L9 C-domain"/>
    <property type="match status" value="1"/>
</dbReference>
<evidence type="ECO:0000313" key="12">
    <source>
        <dbReference type="Proteomes" id="UP000486602"/>
    </source>
</evidence>
<dbReference type="GO" id="GO:0005840">
    <property type="term" value="C:ribosome"/>
    <property type="evidence" value="ECO:0007669"/>
    <property type="project" value="UniProtKB-KW"/>
</dbReference>
<dbReference type="InterPro" id="IPR020070">
    <property type="entry name" value="Ribosomal_bL9_N"/>
</dbReference>
<keyword evidence="4 7" id="KW-0689">Ribosomal protein</keyword>
<keyword evidence="5 7" id="KW-0687">Ribonucleoprotein</keyword>
<accession>A0A7K3WV89</accession>
<evidence type="ECO:0000259" key="9">
    <source>
        <dbReference type="Pfam" id="PF01281"/>
    </source>
</evidence>
<dbReference type="InterPro" id="IPR000244">
    <property type="entry name" value="Ribosomal_bL9"/>
</dbReference>
<dbReference type="Gene3D" id="3.40.5.10">
    <property type="entry name" value="Ribosomal protein L9, N-terminal domain"/>
    <property type="match status" value="1"/>
</dbReference>
<dbReference type="InterPro" id="IPR036791">
    <property type="entry name" value="Ribosomal_bL9_C_sf"/>
</dbReference>
<evidence type="ECO:0000256" key="4">
    <source>
        <dbReference type="ARBA" id="ARBA00022980"/>
    </source>
</evidence>
<keyword evidence="2 7" id="KW-0699">rRNA-binding</keyword>
<dbReference type="Pfam" id="PF03948">
    <property type="entry name" value="Ribosomal_L9_C"/>
    <property type="match status" value="1"/>
</dbReference>
<reference evidence="11 12" key="1">
    <citation type="submission" date="2020-02" db="EMBL/GenBank/DDBJ databases">
        <title>Out from the shadows clarifying the taxonomy of the family Cryomorphaceae and related taxa by utilizing the GTDB taxonomic framework.</title>
        <authorList>
            <person name="Bowman J.P."/>
        </authorList>
    </citation>
    <scope>NUCLEOTIDE SEQUENCE [LARGE SCALE GENOMIC DNA]</scope>
    <source>
        <strain evidence="11 12">QSSC 1-22</strain>
    </source>
</reference>
<name>A0A7K3WV89_9FLAO</name>
<comment type="function">
    <text evidence="7">Binds to the 23S rRNA.</text>
</comment>
<dbReference type="NCBIfam" id="TIGR00158">
    <property type="entry name" value="L9"/>
    <property type="match status" value="1"/>
</dbReference>
<comment type="similarity">
    <text evidence="1 7">Belongs to the bacterial ribosomal protein bL9 family.</text>
</comment>
<keyword evidence="3 7" id="KW-0694">RNA-binding</keyword>
<dbReference type="GO" id="GO:0006412">
    <property type="term" value="P:translation"/>
    <property type="evidence" value="ECO:0007669"/>
    <property type="project" value="UniProtKB-UniRule"/>
</dbReference>
<dbReference type="Pfam" id="PF01281">
    <property type="entry name" value="Ribosomal_L9_N"/>
    <property type="match status" value="1"/>
</dbReference>
<evidence type="ECO:0000256" key="5">
    <source>
        <dbReference type="ARBA" id="ARBA00023274"/>
    </source>
</evidence>
<keyword evidence="8" id="KW-0175">Coiled coil</keyword>
<evidence type="ECO:0000256" key="6">
    <source>
        <dbReference type="ARBA" id="ARBA00035292"/>
    </source>
</evidence>
<dbReference type="Proteomes" id="UP000486602">
    <property type="component" value="Unassembled WGS sequence"/>
</dbReference>
<proteinExistence type="inferred from homology"/>
<evidence type="ECO:0000256" key="8">
    <source>
        <dbReference type="SAM" id="Coils"/>
    </source>
</evidence>
<sequence>MEIILKEDIEKLGYKDDLITVKPGYARNFLIPQGLAIIATPSQKKVLAENLKQRSHKEEKLKAEAEKMAEALSKKTIKIGAKVGENGKIFGSVNTIQLADAIEAAGFTIDRKRITIKNEPIKQIGVYEAEVVLHKEITKTINFEVVGE</sequence>
<dbReference type="InterPro" id="IPR009027">
    <property type="entry name" value="Ribosomal_bL9/RNase_H1_N"/>
</dbReference>
<evidence type="ECO:0000259" key="10">
    <source>
        <dbReference type="Pfam" id="PF03948"/>
    </source>
</evidence>
<dbReference type="GO" id="GO:0019843">
    <property type="term" value="F:rRNA binding"/>
    <property type="evidence" value="ECO:0007669"/>
    <property type="project" value="UniProtKB-UniRule"/>
</dbReference>
<evidence type="ECO:0000256" key="3">
    <source>
        <dbReference type="ARBA" id="ARBA00022884"/>
    </source>
</evidence>